<feature type="compositionally biased region" description="Basic and acidic residues" evidence="1">
    <location>
        <begin position="218"/>
        <end position="231"/>
    </location>
</feature>
<accession>A0A2A2JY29</accession>
<feature type="compositionally biased region" description="Basic and acidic residues" evidence="1">
    <location>
        <begin position="117"/>
        <end position="136"/>
    </location>
</feature>
<evidence type="ECO:0000313" key="3">
    <source>
        <dbReference type="Proteomes" id="UP000218231"/>
    </source>
</evidence>
<sequence>MRGKDGGDQQQRGIALMRDGDVDLHAAHQCGDAEYDLQRHEQHDPQPRLRAAARRTDREPDKRGGGGERPPAVEELDDDGIVDRIAPRGIDHGHARGEQRVAHQRPAGEGIAGIEAGGERAIDELDDQRRQREHRGARQSRGRGRGIAVQRHQVERGPDDAGEDGQRGEQMDGEADMADVGTDRQARGDHPPADSPLETTERQQRAEAPAIACRNLAPHREPQQRQREGHADQPAPQTVQIFPEEDVLEPGERHITVERLIFRDAFVIVEFGLPLRLVQRRDGAADRFPLRDGQAGFGQAGDAADHDHRDDQAGDDEQPSRHAARAGTGKESGAGLKHVEAHTPVPDRRPAASKPPKRAWKWTKWTIRCVPKPSHATGRIDRSGEGRPTTEQDAGNESRRTESVICRLFTLLPK</sequence>
<feature type="compositionally biased region" description="Basic and acidic residues" evidence="1">
    <location>
        <begin position="54"/>
        <end position="66"/>
    </location>
</feature>
<proteinExistence type="predicted"/>
<feature type="compositionally biased region" description="Basic and acidic residues" evidence="1">
    <location>
        <begin position="303"/>
        <end position="312"/>
    </location>
</feature>
<feature type="region of interest" description="Disordered" evidence="1">
    <location>
        <begin position="33"/>
        <end position="246"/>
    </location>
</feature>
<feature type="compositionally biased region" description="Basic and acidic residues" evidence="1">
    <location>
        <begin position="181"/>
        <end position="192"/>
    </location>
</feature>
<gene>
    <name evidence="2" type="ORF">WR25_18695</name>
</gene>
<feature type="compositionally biased region" description="Basic and acidic residues" evidence="1">
    <location>
        <begin position="378"/>
        <end position="402"/>
    </location>
</feature>
<dbReference type="EMBL" id="LIAE01010071">
    <property type="protein sequence ID" value="PAV66627.1"/>
    <property type="molecule type" value="Genomic_DNA"/>
</dbReference>
<name>A0A2A2JY29_9BILA</name>
<feature type="compositionally biased region" description="Basic and acidic residues" evidence="1">
    <location>
        <begin position="81"/>
        <end position="101"/>
    </location>
</feature>
<dbReference type="Proteomes" id="UP000218231">
    <property type="component" value="Unassembled WGS sequence"/>
</dbReference>
<comment type="caution">
    <text evidence="2">The sequence shown here is derived from an EMBL/GenBank/DDBJ whole genome shotgun (WGS) entry which is preliminary data.</text>
</comment>
<dbReference type="AlphaFoldDB" id="A0A2A2JY29"/>
<feature type="region of interest" description="Disordered" evidence="1">
    <location>
        <begin position="371"/>
        <end position="402"/>
    </location>
</feature>
<organism evidence="2 3">
    <name type="scientific">Diploscapter pachys</name>
    <dbReference type="NCBI Taxonomy" id="2018661"/>
    <lineage>
        <taxon>Eukaryota</taxon>
        <taxon>Metazoa</taxon>
        <taxon>Ecdysozoa</taxon>
        <taxon>Nematoda</taxon>
        <taxon>Chromadorea</taxon>
        <taxon>Rhabditida</taxon>
        <taxon>Rhabditina</taxon>
        <taxon>Rhabditomorpha</taxon>
        <taxon>Rhabditoidea</taxon>
        <taxon>Rhabditidae</taxon>
        <taxon>Diploscapter</taxon>
    </lineage>
</organism>
<reference evidence="2 3" key="1">
    <citation type="journal article" date="2017" name="Curr. Biol.">
        <title>Genome architecture and evolution of a unichromosomal asexual nematode.</title>
        <authorList>
            <person name="Fradin H."/>
            <person name="Zegar C."/>
            <person name="Gutwein M."/>
            <person name="Lucas J."/>
            <person name="Kovtun M."/>
            <person name="Corcoran D."/>
            <person name="Baugh L.R."/>
            <person name="Kiontke K."/>
            <person name="Gunsalus K."/>
            <person name="Fitch D.H."/>
            <person name="Piano F."/>
        </authorList>
    </citation>
    <scope>NUCLEOTIDE SEQUENCE [LARGE SCALE GENOMIC DNA]</scope>
    <source>
        <strain evidence="2">PF1309</strain>
    </source>
</reference>
<feature type="region of interest" description="Disordered" evidence="1">
    <location>
        <begin position="1"/>
        <end position="20"/>
    </location>
</feature>
<feature type="compositionally biased region" description="Basic and acidic residues" evidence="1">
    <location>
        <begin position="337"/>
        <end position="350"/>
    </location>
</feature>
<feature type="region of interest" description="Disordered" evidence="1">
    <location>
        <begin position="288"/>
        <end position="358"/>
    </location>
</feature>
<evidence type="ECO:0000313" key="2">
    <source>
        <dbReference type="EMBL" id="PAV66627.1"/>
    </source>
</evidence>
<keyword evidence="3" id="KW-1185">Reference proteome</keyword>
<evidence type="ECO:0000256" key="1">
    <source>
        <dbReference type="SAM" id="MobiDB-lite"/>
    </source>
</evidence>
<protein>
    <submittedName>
        <fullName evidence="2">Uncharacterized protein</fullName>
    </submittedName>
</protein>
<feature type="compositionally biased region" description="Basic and acidic residues" evidence="1">
    <location>
        <begin position="36"/>
        <end position="47"/>
    </location>
</feature>
<feature type="compositionally biased region" description="Basic and acidic residues" evidence="1">
    <location>
        <begin position="152"/>
        <end position="170"/>
    </location>
</feature>